<dbReference type="EMBL" id="KE125463">
    <property type="protein sequence ID" value="EPB68292.1"/>
    <property type="molecule type" value="Genomic_DNA"/>
</dbReference>
<evidence type="ECO:0000313" key="2">
    <source>
        <dbReference type="Proteomes" id="UP000054495"/>
    </source>
</evidence>
<proteinExistence type="predicted"/>
<evidence type="ECO:0000313" key="1">
    <source>
        <dbReference type="EMBL" id="EPB68292.1"/>
    </source>
</evidence>
<keyword evidence="2" id="KW-1185">Reference proteome</keyword>
<accession>A0A0D6LKY5</accession>
<name>A0A0D6LKY5_9BILA</name>
<dbReference type="AlphaFoldDB" id="A0A0D6LKY5"/>
<organism evidence="1 2">
    <name type="scientific">Ancylostoma ceylanicum</name>
    <dbReference type="NCBI Taxonomy" id="53326"/>
    <lineage>
        <taxon>Eukaryota</taxon>
        <taxon>Metazoa</taxon>
        <taxon>Ecdysozoa</taxon>
        <taxon>Nematoda</taxon>
        <taxon>Chromadorea</taxon>
        <taxon>Rhabditida</taxon>
        <taxon>Rhabditina</taxon>
        <taxon>Rhabditomorpha</taxon>
        <taxon>Strongyloidea</taxon>
        <taxon>Ancylostomatidae</taxon>
        <taxon>Ancylostomatinae</taxon>
        <taxon>Ancylostoma</taxon>
    </lineage>
</organism>
<dbReference type="Proteomes" id="UP000054495">
    <property type="component" value="Unassembled WGS sequence"/>
</dbReference>
<sequence>MTVIHCEQQTTKTRQQIEKEAQFGLATLKSRKKRDGELAAVSYLQCRPEWVPERIACFENFGWERARKAGRVAPPYQQQTIVSL</sequence>
<reference evidence="1 2" key="1">
    <citation type="submission" date="2013-05" db="EMBL/GenBank/DDBJ databases">
        <title>Draft genome of the parasitic nematode Anyclostoma ceylanicum.</title>
        <authorList>
            <person name="Mitreva M."/>
        </authorList>
    </citation>
    <scope>NUCLEOTIDE SEQUENCE [LARGE SCALE GENOMIC DNA]</scope>
</reference>
<gene>
    <name evidence="1" type="ORF">ANCCEY_12618</name>
</gene>
<protein>
    <submittedName>
        <fullName evidence="1">Uncharacterized protein</fullName>
    </submittedName>
</protein>